<protein>
    <submittedName>
        <fullName evidence="1">Uncharacterized protein</fullName>
    </submittedName>
</protein>
<gene>
    <name evidence="1" type="ORF">M514_27830</name>
</gene>
<sequence length="172" mass="19525">MTIVRKLASLAEAEGFQCVIEPILRQDDITLKPDLILSKNSKTWTLDVAIPWEGNEPLNKRHAEKCRKYANLSVAVERFTGTKEFESEAIVIGARGARCEQNEKTLTKMEFPISDKMKELLCLMTLEGTCQIISWFMRSTESLAFRGCSVRPAGLMGRPMESERTHSRRNKS</sequence>
<accession>A0A085MRY6</accession>
<reference evidence="1" key="1">
    <citation type="journal article" date="2014" name="Nat. Genet.">
        <title>Genome and transcriptome of the porcine whipworm Trichuris suis.</title>
        <authorList>
            <person name="Jex A.R."/>
            <person name="Nejsum P."/>
            <person name="Schwarz E.M."/>
            <person name="Hu L."/>
            <person name="Young N.D."/>
            <person name="Hall R.S."/>
            <person name="Korhonen P.K."/>
            <person name="Liao S."/>
            <person name="Thamsborg S."/>
            <person name="Xia J."/>
            <person name="Xu P."/>
            <person name="Wang S."/>
            <person name="Scheerlinck J.P."/>
            <person name="Hofmann A."/>
            <person name="Sternberg P.W."/>
            <person name="Wang J."/>
            <person name="Gasser R.B."/>
        </authorList>
    </citation>
    <scope>NUCLEOTIDE SEQUENCE [LARGE SCALE GENOMIC DNA]</scope>
    <source>
        <strain evidence="1">DCEP-RM93F</strain>
    </source>
</reference>
<proteinExistence type="predicted"/>
<evidence type="ECO:0000313" key="1">
    <source>
        <dbReference type="EMBL" id="KFD59982.1"/>
    </source>
</evidence>
<dbReference type="Proteomes" id="UP000030758">
    <property type="component" value="Unassembled WGS sequence"/>
</dbReference>
<organism evidence="1">
    <name type="scientific">Trichuris suis</name>
    <name type="common">pig whipworm</name>
    <dbReference type="NCBI Taxonomy" id="68888"/>
    <lineage>
        <taxon>Eukaryota</taxon>
        <taxon>Metazoa</taxon>
        <taxon>Ecdysozoa</taxon>
        <taxon>Nematoda</taxon>
        <taxon>Enoplea</taxon>
        <taxon>Dorylaimia</taxon>
        <taxon>Trichinellida</taxon>
        <taxon>Trichuridae</taxon>
        <taxon>Trichuris</taxon>
    </lineage>
</organism>
<dbReference type="EMBL" id="KL367706">
    <property type="protein sequence ID" value="KFD59982.1"/>
    <property type="molecule type" value="Genomic_DNA"/>
</dbReference>
<name>A0A085MRY6_9BILA</name>
<dbReference type="AlphaFoldDB" id="A0A085MRY6"/>